<sequence length="219" mass="22882">MTLAVLLCTATAAAQADVIVFTNRAAFLAALQLPGVDTFDDLTVSQTDTPLYRLAGPYSYRVSAGPVSDFYPAGSGSDTWLATTFSSDAITFSSFSSGLRAFGGNFFGSDINGAFLPGQSVVLTANDGSTTRTVSLSDTTTTTFLGFIADNALTSVTLRQDGMPSTEYWVTANNVTLGMVTAVPEPETYAMLLAGLALVGYSACRRSEGRLAQNLAELG</sequence>
<keyword evidence="1" id="KW-0732">Signal</keyword>
<gene>
    <name evidence="3" type="ORF">CR103_14945</name>
</gene>
<dbReference type="Proteomes" id="UP000228593">
    <property type="component" value="Unassembled WGS sequence"/>
</dbReference>
<dbReference type="Pfam" id="PF07589">
    <property type="entry name" value="PEP-CTERM"/>
    <property type="match status" value="1"/>
</dbReference>
<protein>
    <submittedName>
        <fullName evidence="3">PEP-CTERM sorting domain-containing protein</fullName>
    </submittedName>
</protein>
<keyword evidence="4" id="KW-1185">Reference proteome</keyword>
<dbReference type="AlphaFoldDB" id="A0A2G8SYU8"/>
<evidence type="ECO:0000313" key="3">
    <source>
        <dbReference type="EMBL" id="PIL38977.1"/>
    </source>
</evidence>
<reference evidence="3 4" key="1">
    <citation type="submission" date="2017-10" db="EMBL/GenBank/DDBJ databases">
        <title>Massilia psychrophilum sp. nov., a novel purple-pigmented bacterium isolated from Tianshan glacier, Xinjiang Municipality, China.</title>
        <authorList>
            <person name="Wang H."/>
        </authorList>
    </citation>
    <scope>NUCLEOTIDE SEQUENCE [LARGE SCALE GENOMIC DNA]</scope>
    <source>
        <strain evidence="3 4">JCM 30813</strain>
    </source>
</reference>
<dbReference type="NCBIfam" id="TIGR02595">
    <property type="entry name" value="PEP_CTERM"/>
    <property type="match status" value="1"/>
</dbReference>
<evidence type="ECO:0000259" key="2">
    <source>
        <dbReference type="Pfam" id="PF07589"/>
    </source>
</evidence>
<evidence type="ECO:0000313" key="4">
    <source>
        <dbReference type="Proteomes" id="UP000228593"/>
    </source>
</evidence>
<evidence type="ECO:0000256" key="1">
    <source>
        <dbReference type="SAM" id="SignalP"/>
    </source>
</evidence>
<name>A0A2G8SYU8_9BURK</name>
<proteinExistence type="predicted"/>
<dbReference type="EMBL" id="PDOB01000025">
    <property type="protein sequence ID" value="PIL38977.1"/>
    <property type="molecule type" value="Genomic_DNA"/>
</dbReference>
<feature type="chain" id="PRO_5013775640" evidence="1">
    <location>
        <begin position="17"/>
        <end position="219"/>
    </location>
</feature>
<organism evidence="3 4">
    <name type="scientific">Massilia psychrophila</name>
    <dbReference type="NCBI Taxonomy" id="1603353"/>
    <lineage>
        <taxon>Bacteria</taxon>
        <taxon>Pseudomonadati</taxon>
        <taxon>Pseudomonadota</taxon>
        <taxon>Betaproteobacteria</taxon>
        <taxon>Burkholderiales</taxon>
        <taxon>Oxalobacteraceae</taxon>
        <taxon>Telluria group</taxon>
        <taxon>Massilia</taxon>
    </lineage>
</organism>
<dbReference type="InterPro" id="IPR013424">
    <property type="entry name" value="Ice-binding_C"/>
</dbReference>
<feature type="signal peptide" evidence="1">
    <location>
        <begin position="1"/>
        <end position="16"/>
    </location>
</feature>
<comment type="caution">
    <text evidence="3">The sequence shown here is derived from an EMBL/GenBank/DDBJ whole genome shotgun (WGS) entry which is preliminary data.</text>
</comment>
<accession>A0A2G8SYU8</accession>
<feature type="domain" description="Ice-binding protein C-terminal" evidence="2">
    <location>
        <begin position="182"/>
        <end position="206"/>
    </location>
</feature>